<proteinExistence type="predicted"/>
<gene>
    <name evidence="1" type="ORF">DPMN_183774</name>
</gene>
<evidence type="ECO:0000313" key="2">
    <source>
        <dbReference type="Proteomes" id="UP000828390"/>
    </source>
</evidence>
<dbReference type="EMBL" id="JAIWYP010000010">
    <property type="protein sequence ID" value="KAH3749279.1"/>
    <property type="molecule type" value="Genomic_DNA"/>
</dbReference>
<keyword evidence="2" id="KW-1185">Reference proteome</keyword>
<name>A0A9D4DH87_DREPO</name>
<reference evidence="1" key="2">
    <citation type="submission" date="2020-11" db="EMBL/GenBank/DDBJ databases">
        <authorList>
            <person name="McCartney M.A."/>
            <person name="Auch B."/>
            <person name="Kono T."/>
            <person name="Mallez S."/>
            <person name="Becker A."/>
            <person name="Gohl D.M."/>
            <person name="Silverstein K.A.T."/>
            <person name="Koren S."/>
            <person name="Bechman K.B."/>
            <person name="Herman A."/>
            <person name="Abrahante J.E."/>
            <person name="Garbe J."/>
        </authorList>
    </citation>
    <scope>NUCLEOTIDE SEQUENCE</scope>
    <source>
        <strain evidence="1">Duluth1</strain>
        <tissue evidence="1">Whole animal</tissue>
    </source>
</reference>
<reference evidence="1" key="1">
    <citation type="journal article" date="2019" name="bioRxiv">
        <title>The Genome of the Zebra Mussel, Dreissena polymorpha: A Resource for Invasive Species Research.</title>
        <authorList>
            <person name="McCartney M.A."/>
            <person name="Auch B."/>
            <person name="Kono T."/>
            <person name="Mallez S."/>
            <person name="Zhang Y."/>
            <person name="Obille A."/>
            <person name="Becker A."/>
            <person name="Abrahante J.E."/>
            <person name="Garbe J."/>
            <person name="Badalamenti J.P."/>
            <person name="Herman A."/>
            <person name="Mangelson H."/>
            <person name="Liachko I."/>
            <person name="Sullivan S."/>
            <person name="Sone E.D."/>
            <person name="Koren S."/>
            <person name="Silverstein K.A.T."/>
            <person name="Beckman K.B."/>
            <person name="Gohl D.M."/>
        </authorList>
    </citation>
    <scope>NUCLEOTIDE SEQUENCE</scope>
    <source>
        <strain evidence="1">Duluth1</strain>
        <tissue evidence="1">Whole animal</tissue>
    </source>
</reference>
<sequence>MFGIRRSEGCHVYRPFAVDGIIGKMFKMAGHASQSLADDGVKCLRCNAYQPHDGGVNKKQKFQPPAVGRMNLKLLQSPAEYVDDLQKLDHLQKLNDHQTWTIFRVGPPSELDHLQSWTTFRTTFRLGGHSELDHLQSWTTLKDHLRCWTTFRIWTTFRTSFRLDDLGGFCQYCDKQWTYS</sequence>
<comment type="caution">
    <text evidence="1">The sequence shown here is derived from an EMBL/GenBank/DDBJ whole genome shotgun (WGS) entry which is preliminary data.</text>
</comment>
<dbReference type="AlphaFoldDB" id="A0A9D4DH87"/>
<organism evidence="1 2">
    <name type="scientific">Dreissena polymorpha</name>
    <name type="common">Zebra mussel</name>
    <name type="synonym">Mytilus polymorpha</name>
    <dbReference type="NCBI Taxonomy" id="45954"/>
    <lineage>
        <taxon>Eukaryota</taxon>
        <taxon>Metazoa</taxon>
        <taxon>Spiralia</taxon>
        <taxon>Lophotrochozoa</taxon>
        <taxon>Mollusca</taxon>
        <taxon>Bivalvia</taxon>
        <taxon>Autobranchia</taxon>
        <taxon>Heteroconchia</taxon>
        <taxon>Euheterodonta</taxon>
        <taxon>Imparidentia</taxon>
        <taxon>Neoheterodontei</taxon>
        <taxon>Myida</taxon>
        <taxon>Dreissenoidea</taxon>
        <taxon>Dreissenidae</taxon>
        <taxon>Dreissena</taxon>
    </lineage>
</organism>
<dbReference type="Proteomes" id="UP000828390">
    <property type="component" value="Unassembled WGS sequence"/>
</dbReference>
<protein>
    <submittedName>
        <fullName evidence="1">Uncharacterized protein</fullName>
    </submittedName>
</protein>
<evidence type="ECO:0000313" key="1">
    <source>
        <dbReference type="EMBL" id="KAH3749279.1"/>
    </source>
</evidence>
<accession>A0A9D4DH87</accession>